<sequence>MRYDKRVDFTIEEIDGYNPDTSKYDKKIVKKWPTMPCNINPLSTSKTVLEFGDVTKEINVLRIHRPIGERPTHAYVNGVKYTIIKNGLSWFYVEEVVNRETKRNN</sequence>
<evidence type="ECO:0008006" key="3">
    <source>
        <dbReference type="Google" id="ProtNLM"/>
    </source>
</evidence>
<reference evidence="1 2" key="1">
    <citation type="journal article" date="2018" name="Vet. Microbiol.">
        <title>Clonal diversity and geographic distribution of methicillin-resistant Staphylococcus pseudintermedius from Australian animals: Discovery of novel sequence types.</title>
        <authorList>
            <person name="Worthing K.A."/>
            <person name="Abraham S."/>
            <person name="Coombs G.W."/>
            <person name="Pang S."/>
            <person name="Saputra S."/>
            <person name="Jordan D."/>
            <person name="Trott D.J."/>
            <person name="Norris J.M."/>
        </authorList>
    </citation>
    <scope>NUCLEOTIDE SEQUENCE [LARGE SCALE GENOMIC DNA]</scope>
    <source>
        <strain evidence="1 2">ST71 3</strain>
    </source>
</reference>
<evidence type="ECO:0000313" key="1">
    <source>
        <dbReference type="EMBL" id="PWZ99906.1"/>
    </source>
</evidence>
<name>A0A317ZCT1_STAPS</name>
<dbReference type="EMBL" id="QEIV01000003">
    <property type="protein sequence ID" value="PWZ99906.1"/>
    <property type="molecule type" value="Genomic_DNA"/>
</dbReference>
<evidence type="ECO:0000313" key="2">
    <source>
        <dbReference type="Proteomes" id="UP000246351"/>
    </source>
</evidence>
<proteinExistence type="predicted"/>
<dbReference type="AlphaFoldDB" id="A0A317ZCT1"/>
<protein>
    <recommendedName>
        <fullName evidence="3">Phage head-tail adapter protein</fullName>
    </recommendedName>
</protein>
<dbReference type="Proteomes" id="UP000246351">
    <property type="component" value="Unassembled WGS sequence"/>
</dbReference>
<organism evidence="1 2">
    <name type="scientific">Staphylococcus pseudintermedius</name>
    <dbReference type="NCBI Taxonomy" id="283734"/>
    <lineage>
        <taxon>Bacteria</taxon>
        <taxon>Bacillati</taxon>
        <taxon>Bacillota</taxon>
        <taxon>Bacilli</taxon>
        <taxon>Bacillales</taxon>
        <taxon>Staphylococcaceae</taxon>
        <taxon>Staphylococcus</taxon>
        <taxon>Staphylococcus intermedius group</taxon>
    </lineage>
</organism>
<accession>A0A317ZCT1</accession>
<gene>
    <name evidence="1" type="ORF">DD924_00045</name>
</gene>
<dbReference type="RefSeq" id="WP_037543735.1">
    <property type="nucleotide sequence ID" value="NZ_BAAFJH010000049.1"/>
</dbReference>
<comment type="caution">
    <text evidence="1">The sequence shown here is derived from an EMBL/GenBank/DDBJ whole genome shotgun (WGS) entry which is preliminary data.</text>
</comment>